<name>A0AAN6W8T5_9PEZI</name>
<dbReference type="PANTHER" id="PTHR13097:SF7">
    <property type="entry name" value="GENERAL TRANSCRIPTION FACTOR IIE SUBUNIT 1"/>
    <property type="match status" value="1"/>
</dbReference>
<proteinExistence type="predicted"/>
<dbReference type="GO" id="GO:0006367">
    <property type="term" value="P:transcription initiation at RNA polymerase II promoter"/>
    <property type="evidence" value="ECO:0007669"/>
    <property type="project" value="InterPro"/>
</dbReference>
<dbReference type="Proteomes" id="UP001302321">
    <property type="component" value="Unassembled WGS sequence"/>
</dbReference>
<sequence>MPDSLPLAQTLVRSVIRAFHSTQEVLVVEALVTHSCLRDDELAYLMKMNTKDLHRLCASLRDARFLTVHTRPEVIEGKTRPVNRTYYYIDYQQTVDAIKWRVYKTDKDMQGIAKPQDESKEYFCPRCKSQWTQLEVLDSVGPKGFQCLRCEGLLERNQEKEQPGHQQLSRMNNQFKFMTDMLQEIDRGQVQECSFDKAIAVARPIVREATHEVLASVPVDQMEGGMGKPSAVKGLANTGPKTMQVTISDGNEELEILENRKRKERFLRENALPSWITDSSVPVPVAQPGTTTTTGGSSTPVVSFEMRDADEEDGRAGKRVKLEGGVKVDDGGLSFKMEEDEEDDLEFEDVV</sequence>
<accession>A0AAN6W8T5</accession>
<dbReference type="InterPro" id="IPR039997">
    <property type="entry name" value="TFE"/>
</dbReference>
<dbReference type="EMBL" id="MU866163">
    <property type="protein sequence ID" value="KAK4177483.1"/>
    <property type="molecule type" value="Genomic_DNA"/>
</dbReference>
<comment type="caution">
    <text evidence="5">The sequence shown here is derived from an EMBL/GenBank/DDBJ whole genome shotgun (WGS) entry which is preliminary data.</text>
</comment>
<gene>
    <name evidence="5" type="ORF">QBC36DRAFT_184888</name>
</gene>
<dbReference type="InterPro" id="IPR024550">
    <property type="entry name" value="TFIIEa/SarR/Rpc3_HTH_dom"/>
</dbReference>
<feature type="domain" description="HTH TFE/IIEalpha-type" evidence="4">
    <location>
        <begin position="8"/>
        <end position="99"/>
    </location>
</feature>
<evidence type="ECO:0000256" key="3">
    <source>
        <dbReference type="SAM" id="MobiDB-lite"/>
    </source>
</evidence>
<evidence type="ECO:0000313" key="6">
    <source>
        <dbReference type="Proteomes" id="UP001302321"/>
    </source>
</evidence>
<dbReference type="GO" id="GO:0005673">
    <property type="term" value="C:transcription factor TFIIE complex"/>
    <property type="evidence" value="ECO:0007669"/>
    <property type="project" value="TreeGrafter"/>
</dbReference>
<evidence type="ECO:0000256" key="1">
    <source>
        <dbReference type="ARBA" id="ARBA00023015"/>
    </source>
</evidence>
<dbReference type="InterPro" id="IPR017919">
    <property type="entry name" value="TFIIE/TFIIEa_HTH"/>
</dbReference>
<feature type="compositionally biased region" description="Acidic residues" evidence="3">
    <location>
        <begin position="338"/>
        <end position="351"/>
    </location>
</feature>
<evidence type="ECO:0000313" key="5">
    <source>
        <dbReference type="EMBL" id="KAK4177483.1"/>
    </source>
</evidence>
<organism evidence="5 6">
    <name type="scientific">Triangularia setosa</name>
    <dbReference type="NCBI Taxonomy" id="2587417"/>
    <lineage>
        <taxon>Eukaryota</taxon>
        <taxon>Fungi</taxon>
        <taxon>Dikarya</taxon>
        <taxon>Ascomycota</taxon>
        <taxon>Pezizomycotina</taxon>
        <taxon>Sordariomycetes</taxon>
        <taxon>Sordariomycetidae</taxon>
        <taxon>Sordariales</taxon>
        <taxon>Podosporaceae</taxon>
        <taxon>Triangularia</taxon>
    </lineage>
</organism>
<keyword evidence="2" id="KW-0804">Transcription</keyword>
<keyword evidence="1" id="KW-0805">Transcription regulation</keyword>
<reference evidence="5" key="2">
    <citation type="submission" date="2023-05" db="EMBL/GenBank/DDBJ databases">
        <authorList>
            <consortium name="Lawrence Berkeley National Laboratory"/>
            <person name="Steindorff A."/>
            <person name="Hensen N."/>
            <person name="Bonometti L."/>
            <person name="Westerberg I."/>
            <person name="Brannstrom I.O."/>
            <person name="Guillou S."/>
            <person name="Cros-Aarteil S."/>
            <person name="Calhoun S."/>
            <person name="Haridas S."/>
            <person name="Kuo A."/>
            <person name="Mondo S."/>
            <person name="Pangilinan J."/>
            <person name="Riley R."/>
            <person name="Labutti K."/>
            <person name="Andreopoulos B."/>
            <person name="Lipzen A."/>
            <person name="Chen C."/>
            <person name="Yanf M."/>
            <person name="Daum C."/>
            <person name="Ng V."/>
            <person name="Clum A."/>
            <person name="Ohm R."/>
            <person name="Martin F."/>
            <person name="Silar P."/>
            <person name="Natvig D."/>
            <person name="Lalanne C."/>
            <person name="Gautier V."/>
            <person name="Ament-Velasquez S.L."/>
            <person name="Kruys A."/>
            <person name="Hutchinson M.I."/>
            <person name="Powell A.J."/>
            <person name="Barry K."/>
            <person name="Miller A.N."/>
            <person name="Grigoriev I.V."/>
            <person name="Debuchy R."/>
            <person name="Gladieux P."/>
            <person name="Thoren M.H."/>
            <person name="Johannesson H."/>
        </authorList>
    </citation>
    <scope>NUCLEOTIDE SEQUENCE</scope>
    <source>
        <strain evidence="5">CBS 892.96</strain>
    </source>
</reference>
<dbReference type="InterPro" id="IPR002853">
    <property type="entry name" value="TFIIE_asu"/>
</dbReference>
<feature type="region of interest" description="Disordered" evidence="3">
    <location>
        <begin position="329"/>
        <end position="351"/>
    </location>
</feature>
<protein>
    <submittedName>
        <fullName evidence="5">Transcription initiation factor IIE subunit alpha</fullName>
    </submittedName>
</protein>
<dbReference type="SMART" id="SM00531">
    <property type="entry name" value="TFIIE"/>
    <property type="match status" value="1"/>
</dbReference>
<dbReference type="AlphaFoldDB" id="A0AAN6W8T5"/>
<dbReference type="PROSITE" id="PS51344">
    <property type="entry name" value="HTH_TFE_IIE"/>
    <property type="match status" value="1"/>
</dbReference>
<evidence type="ECO:0000256" key="2">
    <source>
        <dbReference type="ARBA" id="ARBA00023163"/>
    </source>
</evidence>
<keyword evidence="6" id="KW-1185">Reference proteome</keyword>
<dbReference type="PANTHER" id="PTHR13097">
    <property type="entry name" value="TRANSCRIPTION INITIATION FACTOR IIE, ALPHA SUBUNIT"/>
    <property type="match status" value="1"/>
</dbReference>
<dbReference type="Pfam" id="PF02002">
    <property type="entry name" value="TFIIE_alpha"/>
    <property type="match status" value="1"/>
</dbReference>
<reference evidence="5" key="1">
    <citation type="journal article" date="2023" name="Mol. Phylogenet. Evol.">
        <title>Genome-scale phylogeny and comparative genomics of the fungal order Sordariales.</title>
        <authorList>
            <person name="Hensen N."/>
            <person name="Bonometti L."/>
            <person name="Westerberg I."/>
            <person name="Brannstrom I.O."/>
            <person name="Guillou S."/>
            <person name="Cros-Aarteil S."/>
            <person name="Calhoun S."/>
            <person name="Haridas S."/>
            <person name="Kuo A."/>
            <person name="Mondo S."/>
            <person name="Pangilinan J."/>
            <person name="Riley R."/>
            <person name="LaButti K."/>
            <person name="Andreopoulos B."/>
            <person name="Lipzen A."/>
            <person name="Chen C."/>
            <person name="Yan M."/>
            <person name="Daum C."/>
            <person name="Ng V."/>
            <person name="Clum A."/>
            <person name="Steindorff A."/>
            <person name="Ohm R.A."/>
            <person name="Martin F."/>
            <person name="Silar P."/>
            <person name="Natvig D.O."/>
            <person name="Lalanne C."/>
            <person name="Gautier V."/>
            <person name="Ament-Velasquez S.L."/>
            <person name="Kruys A."/>
            <person name="Hutchinson M.I."/>
            <person name="Powell A.J."/>
            <person name="Barry K."/>
            <person name="Miller A.N."/>
            <person name="Grigoriev I.V."/>
            <person name="Debuchy R."/>
            <person name="Gladieux P."/>
            <person name="Hiltunen Thoren M."/>
            <person name="Johannesson H."/>
        </authorList>
    </citation>
    <scope>NUCLEOTIDE SEQUENCE</scope>
    <source>
        <strain evidence="5">CBS 892.96</strain>
    </source>
</reference>
<evidence type="ECO:0000259" key="4">
    <source>
        <dbReference type="PROSITE" id="PS51344"/>
    </source>
</evidence>